<proteinExistence type="predicted"/>
<gene>
    <name evidence="1" type="ORF">RHSP_17832</name>
</gene>
<dbReference type="STRING" id="363754.RHSP_17832"/>
<reference evidence="1 2" key="1">
    <citation type="journal article" date="2012" name="BMC Genomics">
        <title>Genomic basis of broad host range and environmental adaptability of Rhizobium tropici CIAT 899 and Rhizobium sp. PRF 81 which are used in inoculants for common bean (Phaseolus vulgaris L.).</title>
        <authorList>
            <person name="Ormeno-Orrillo E."/>
            <person name="Menna P."/>
            <person name="Almeida L.G."/>
            <person name="Ollero F.J."/>
            <person name="Nicolas M.F."/>
            <person name="Pains Rodrigues E."/>
            <person name="Shigueyoshi Nakatani A."/>
            <person name="Silva Batista J.S."/>
            <person name="Oliveira Chueire L.M."/>
            <person name="Souza R.C."/>
            <person name="Ribeiro Vasconcelos A.T."/>
            <person name="Megias M."/>
            <person name="Hungria M."/>
            <person name="Martinez-Romero E."/>
        </authorList>
    </citation>
    <scope>NUCLEOTIDE SEQUENCE [LARGE SCALE GENOMIC DNA]</scope>
    <source>
        <strain evidence="1 2">PRF 81</strain>
    </source>
</reference>
<accession>N6UVZ9</accession>
<organism evidence="1 2">
    <name type="scientific">Rhizobium freirei PRF 81</name>
    <dbReference type="NCBI Taxonomy" id="363754"/>
    <lineage>
        <taxon>Bacteria</taxon>
        <taxon>Pseudomonadati</taxon>
        <taxon>Pseudomonadota</taxon>
        <taxon>Alphaproteobacteria</taxon>
        <taxon>Hyphomicrobiales</taxon>
        <taxon>Rhizobiaceae</taxon>
        <taxon>Rhizobium/Agrobacterium group</taxon>
        <taxon>Rhizobium</taxon>
    </lineage>
</organism>
<evidence type="ECO:0000313" key="1">
    <source>
        <dbReference type="EMBL" id="ENN85865.1"/>
    </source>
</evidence>
<dbReference type="Proteomes" id="UP000012429">
    <property type="component" value="Unassembled WGS sequence"/>
</dbReference>
<protein>
    <submittedName>
        <fullName evidence="1">Uncharacterized protein</fullName>
    </submittedName>
</protein>
<comment type="caution">
    <text evidence="1">The sequence shown here is derived from an EMBL/GenBank/DDBJ whole genome shotgun (WGS) entry which is preliminary data.</text>
</comment>
<sequence length="951" mass="103192">MHETGWDIGFGDRRFNTALADIGRPLKQQDAVDQIRIEETLRSLGAAFHQQRRDAAGAERLQQFSQLARIRLQYLDARSIQGRPAPQEGGISVVIEGRRMSGNRDDRILPRRLYQLAAEGKLELLVDDDAQGRAIFEAGNPAGQFRIVSNRRADADEDGVAFGAQHLHIRPGGIAGDANLPLARFADHAIGGNGKLQSHVGTVPRLAHEVACQGSPALRLENAGIDFNAGVAQHIDAAPGNALVGIGDADDDARDAVGDQSLGAGWCLAVMRAGFERYIGRRAPRRFTGFGKRLRLGMWTTADSRDATANDHAILDDQAADRRIGGGQPQMRARQADCFRHETLVFRPLRHWSGVQRIAGDLRVDLVDDVLEILRMGEIAIDGRIAYEGDIIEALQRFQHLETDLFRTDLGFARAFEAADDAGHGSFDAVAIDRTLAQRDIERAHQLFAIEKHFAAGLLDDHQLAKLHAFERGEATAAIRADPPSADGGIILRRARILNLGIFRTAIGAAHAPSLAHIAVHREAVGELDHLLAHGSLDGSIAFVGIGDLQAVEHFDDQIADFPEVGFLEAARRAGRRAEADARRDEGLFRVERDAVLVAGDVGTAEGGLRTLAGGVLLAQVDQHQVVVGAAGDDVDAAGNQRFGQSLGVLDDLSGVILELRLQRFAESHGLGGDDVHQRTTLETGEDRRVELLGQILFIGEDHAAARAAQRLVRGGGGNVAMRERRRMLATGNEAGDVGHVDHQIGADAVGDLAEALPVPDTGIGRATGDDQLRLGFFGLALNLIHVEQVVAFAHAVGHDVEPLAGHVDRRTMRQVTARIQVETHESIARLQEREEDGLVHLRTGVRLNVGEVDAEQLLGALDGELFRDIDELAAAVIALARIAFSIFIRHDRALCFQHGARHDVFRSDQLDFVPLATQFLTDRSKDFRIGIGKRAVEEGFGGRICHRESS</sequence>
<evidence type="ECO:0000313" key="2">
    <source>
        <dbReference type="Proteomes" id="UP000012429"/>
    </source>
</evidence>
<keyword evidence="2" id="KW-1185">Reference proteome</keyword>
<dbReference type="AlphaFoldDB" id="N6UVZ9"/>
<name>N6UVZ9_9HYPH</name>
<dbReference type="EMBL" id="AQHN01000077">
    <property type="protein sequence ID" value="ENN85865.1"/>
    <property type="molecule type" value="Genomic_DNA"/>
</dbReference>